<evidence type="ECO:0000256" key="9">
    <source>
        <dbReference type="PIRSR" id="PIRSR000485-1"/>
    </source>
</evidence>
<dbReference type="InterPro" id="IPR029055">
    <property type="entry name" value="Ntn_hydrolases_N"/>
</dbReference>
<evidence type="ECO:0000256" key="6">
    <source>
        <dbReference type="ARBA" id="ARBA00022962"/>
    </source>
</evidence>
<evidence type="ECO:0000256" key="7">
    <source>
        <dbReference type="HAMAP-Rule" id="MF_01931"/>
    </source>
</evidence>
<feature type="binding site" evidence="7 10">
    <location>
        <position position="334"/>
    </location>
    <ligand>
        <name>Mg(2+)</name>
        <dbReference type="ChEBI" id="CHEBI:18420"/>
    </ligand>
</feature>
<dbReference type="Gene3D" id="3.60.20.10">
    <property type="entry name" value="Glutamine Phosphoribosylpyrophosphate, subunit 1, domain 1"/>
    <property type="match status" value="1"/>
</dbReference>
<dbReference type="HOGENOM" id="CLU_022389_3_1_2"/>
<comment type="pathway">
    <text evidence="1 7 8">Purine metabolism; IMP biosynthesis via de novo pathway; N(1)-(5-phospho-D-ribosyl)glycinamide from 5-phospho-alpha-D-ribose 1-diphosphate: step 1/2.</text>
</comment>
<dbReference type="GO" id="GO:0006189">
    <property type="term" value="P:'de novo' IMP biosynthetic process"/>
    <property type="evidence" value="ECO:0007669"/>
    <property type="project" value="UniProtKB-UniRule"/>
</dbReference>
<evidence type="ECO:0000256" key="5">
    <source>
        <dbReference type="ARBA" id="ARBA00022755"/>
    </source>
</evidence>
<evidence type="ECO:0000313" key="14">
    <source>
        <dbReference type="Proteomes" id="UP000003980"/>
    </source>
</evidence>
<dbReference type="GO" id="GO:0004044">
    <property type="term" value="F:amidophosphoribosyltransferase activity"/>
    <property type="evidence" value="ECO:0007669"/>
    <property type="project" value="UniProtKB-UniRule"/>
</dbReference>
<evidence type="ECO:0000256" key="1">
    <source>
        <dbReference type="ARBA" id="ARBA00005209"/>
    </source>
</evidence>
<organism evidence="13 14">
    <name type="scientific">Metallosphaera yellowstonensis MK1</name>
    <dbReference type="NCBI Taxonomy" id="671065"/>
    <lineage>
        <taxon>Archaea</taxon>
        <taxon>Thermoproteota</taxon>
        <taxon>Thermoprotei</taxon>
        <taxon>Sulfolobales</taxon>
        <taxon>Sulfolobaceae</taxon>
        <taxon>Metallosphaera</taxon>
    </lineage>
</organism>
<keyword evidence="7 11" id="KW-0408">Iron</keyword>
<dbReference type="STRING" id="671065.MetMK1DRAFT_00031640"/>
<dbReference type="InterPro" id="IPR005854">
    <property type="entry name" value="PurF"/>
</dbReference>
<keyword evidence="4 7" id="KW-0808">Transferase</keyword>
<keyword evidence="7 11" id="KW-0411">Iron-sulfur</keyword>
<dbReference type="SUPFAM" id="SSF56235">
    <property type="entry name" value="N-terminal nucleophile aminohydrolases (Ntn hydrolases)"/>
    <property type="match status" value="1"/>
</dbReference>
<dbReference type="EMBL" id="JH597770">
    <property type="protein sequence ID" value="EHP68719.1"/>
    <property type="molecule type" value="Genomic_DNA"/>
</dbReference>
<dbReference type="InterPro" id="IPR017932">
    <property type="entry name" value="GATase_2_dom"/>
</dbReference>
<dbReference type="GO" id="GO:0051539">
    <property type="term" value="F:4 iron, 4 sulfur cluster binding"/>
    <property type="evidence" value="ECO:0007669"/>
    <property type="project" value="UniProtKB-KW"/>
</dbReference>
<name>H2C993_9CREN</name>
<evidence type="ECO:0000256" key="4">
    <source>
        <dbReference type="ARBA" id="ARBA00022679"/>
    </source>
</evidence>
<keyword evidence="6 7" id="KW-0315">Glutamine amidotransferase</keyword>
<dbReference type="Gene3D" id="3.40.50.2020">
    <property type="match status" value="1"/>
</dbReference>
<keyword evidence="7" id="KW-0004">4Fe-4S</keyword>
<dbReference type="Proteomes" id="UP000003980">
    <property type="component" value="Unassembled WGS sequence"/>
</dbReference>
<keyword evidence="5 7" id="KW-0658">Purine biosynthesis</keyword>
<feature type="binding site" evidence="7 10">
    <location>
        <position position="272"/>
    </location>
    <ligand>
        <name>Mg(2+)</name>
        <dbReference type="ChEBI" id="CHEBI:18420"/>
    </ligand>
</feature>
<comment type="cofactor">
    <cofactor evidence="7 11">
        <name>[4Fe-4S] cluster</name>
        <dbReference type="ChEBI" id="CHEBI:49883"/>
    </cofactor>
    <text evidence="7 11">Binds 1 [4Fe-4S] cluster per subunit.</text>
</comment>
<dbReference type="PANTHER" id="PTHR11907">
    <property type="entry name" value="AMIDOPHOSPHORIBOSYLTRANSFERASE"/>
    <property type="match status" value="1"/>
</dbReference>
<dbReference type="NCBIfam" id="TIGR01134">
    <property type="entry name" value="purF"/>
    <property type="match status" value="1"/>
</dbReference>
<sequence>MIREHCGVFGAVGEGSVKLTYEGLKLLQHRGQESAGISWTKDGRVKLVKGLGLVGEAIDPERLEESEASIGHVRYSTTGSTTLEEAQPLGNDRISVSFNGTITNYFMHGDYPTDTEFILTFLEREMKGGKPLKESLKGFMDVADGAYSLLVLARDGTVLAVRDPRGFRPLVLGKINGAWVVSSEDSVIRQLGGQVIGSVHPGELVVIQRGGIKREQVFHMLGTTCAFEYIYFARSDSVIDGVSVYSARIKLGEILAERHPARADVVVPVPESSRPIALGFSRRSGIPLEEALVRTVYSKRSFIMPSNEKRNEVLKEKFGLVDVAVRDKRVVLVDDSIVRGNTMNRIVSSLRGAGAREIHVRIGSPMIRYPCYMGIDFPKRSDLLARSGDLRRIAEEIGADSVEYLTVEEMELAIGKRTICEACFTGDYPLRGKYDLSSLERVFSR</sequence>
<evidence type="ECO:0000256" key="3">
    <source>
        <dbReference type="ARBA" id="ARBA00022676"/>
    </source>
</evidence>
<protein>
    <recommendedName>
        <fullName evidence="7">Amidophosphoribosyltransferase</fullName>
        <shortName evidence="7">ATase</shortName>
        <ecNumber evidence="7">2.4.2.14</ecNumber>
    </recommendedName>
    <alternativeName>
        <fullName evidence="7">Glutamine phosphoribosylpyrophosphate amidotransferase</fullName>
        <shortName evidence="7">GPATase</shortName>
    </alternativeName>
</protein>
<dbReference type="RefSeq" id="WP_009075436.1">
    <property type="nucleotide sequence ID" value="NZ_JH597770.1"/>
</dbReference>
<comment type="function">
    <text evidence="7">Catalyzes the formation of phosphoribosylamine from phosphoribosylpyrophosphate (PRPP) and glutamine.</text>
</comment>
<dbReference type="eggNOG" id="arCOG00093">
    <property type="taxonomic scope" value="Archaea"/>
</dbReference>
<keyword evidence="7 10" id="KW-0460">Magnesium</keyword>
<feature type="binding site" evidence="7 11">
    <location>
        <position position="371"/>
    </location>
    <ligand>
        <name>[4Fe-4S] cluster</name>
        <dbReference type="ChEBI" id="CHEBI:49883"/>
    </ligand>
</feature>
<dbReference type="SUPFAM" id="SSF53271">
    <property type="entry name" value="PRTase-like"/>
    <property type="match status" value="1"/>
</dbReference>
<dbReference type="AlphaFoldDB" id="H2C993"/>
<feature type="active site" description="Nucleophile" evidence="7 9">
    <location>
        <position position="6"/>
    </location>
</feature>
<dbReference type="GO" id="GO:0000287">
    <property type="term" value="F:magnesium ion binding"/>
    <property type="evidence" value="ECO:0007669"/>
    <property type="project" value="UniProtKB-UniRule"/>
</dbReference>
<feature type="binding site" evidence="7 11">
    <location>
        <position position="423"/>
    </location>
    <ligand>
        <name>[4Fe-4S] cluster</name>
        <dbReference type="ChEBI" id="CHEBI:49883"/>
    </ligand>
</feature>
<keyword evidence="3 7" id="KW-0328">Glycosyltransferase</keyword>
<feature type="binding site" evidence="7 11">
    <location>
        <position position="420"/>
    </location>
    <ligand>
        <name>[4Fe-4S] cluster</name>
        <dbReference type="ChEBI" id="CHEBI:49883"/>
    </ligand>
</feature>
<dbReference type="GO" id="GO:0009113">
    <property type="term" value="P:purine nucleobase biosynthetic process"/>
    <property type="evidence" value="ECO:0007669"/>
    <property type="project" value="UniProtKB-UniRule"/>
</dbReference>
<evidence type="ECO:0000313" key="13">
    <source>
        <dbReference type="EMBL" id="EHP68719.1"/>
    </source>
</evidence>
<keyword evidence="14" id="KW-1185">Reference proteome</keyword>
<dbReference type="EC" id="2.4.2.14" evidence="7"/>
<gene>
    <name evidence="7" type="primary">purF</name>
    <name evidence="13" type="ORF">MetMK1DRAFT_00031640</name>
</gene>
<reference evidence="13 14" key="1">
    <citation type="submission" date="2012-01" db="EMBL/GenBank/DDBJ databases">
        <title>Improved High-Quality Draft sequence of Metallosphaera yellowstonensis MK1.</title>
        <authorList>
            <consortium name="US DOE Joint Genome Institute"/>
            <person name="Lucas S."/>
            <person name="Han J."/>
            <person name="Cheng J.-F."/>
            <person name="Goodwin L."/>
            <person name="Pitluck S."/>
            <person name="Peters L."/>
            <person name="Teshima H."/>
            <person name="Detter J.C."/>
            <person name="Han C."/>
            <person name="Tapia R."/>
            <person name="Land M."/>
            <person name="Hauser L."/>
            <person name="Kyrpides N."/>
            <person name="Kozubal M."/>
            <person name="Macur R.E."/>
            <person name="Jay Z."/>
            <person name="Inskeep W."/>
            <person name="Woyke T."/>
        </authorList>
    </citation>
    <scope>NUCLEOTIDE SEQUENCE [LARGE SCALE GENOMIC DNA]</scope>
    <source>
        <strain evidence="13 14">MK1</strain>
    </source>
</reference>
<evidence type="ECO:0000259" key="12">
    <source>
        <dbReference type="PROSITE" id="PS51278"/>
    </source>
</evidence>
<comment type="cofactor">
    <cofactor evidence="7 10">
        <name>Mg(2+)</name>
        <dbReference type="ChEBI" id="CHEBI:18420"/>
    </cofactor>
    <text evidence="7 10">Binds 1 Mg(2+) ion per subunit.</text>
</comment>
<dbReference type="PROSITE" id="PS51278">
    <property type="entry name" value="GATASE_TYPE_2"/>
    <property type="match status" value="1"/>
</dbReference>
<feature type="binding site" evidence="7 11">
    <location>
        <position position="225"/>
    </location>
    <ligand>
        <name>[4Fe-4S] cluster</name>
        <dbReference type="ChEBI" id="CHEBI:49883"/>
    </ligand>
</feature>
<dbReference type="UniPathway" id="UPA00074">
    <property type="reaction ID" value="UER00124"/>
</dbReference>
<evidence type="ECO:0000256" key="10">
    <source>
        <dbReference type="PIRSR" id="PIRSR000485-2"/>
    </source>
</evidence>
<dbReference type="Pfam" id="PF13522">
    <property type="entry name" value="GATase_6"/>
    <property type="match status" value="1"/>
</dbReference>
<accession>H2C993</accession>
<dbReference type="PIRSF" id="PIRSF000485">
    <property type="entry name" value="Amd_phspho_trans"/>
    <property type="match status" value="1"/>
</dbReference>
<feature type="binding site" evidence="7 10">
    <location>
        <position position="335"/>
    </location>
    <ligand>
        <name>Mg(2+)</name>
        <dbReference type="ChEBI" id="CHEBI:18420"/>
    </ligand>
</feature>
<comment type="catalytic activity">
    <reaction evidence="7 8">
        <text>5-phospho-beta-D-ribosylamine + L-glutamate + diphosphate = 5-phospho-alpha-D-ribose 1-diphosphate + L-glutamine + H2O</text>
        <dbReference type="Rhea" id="RHEA:14905"/>
        <dbReference type="ChEBI" id="CHEBI:15377"/>
        <dbReference type="ChEBI" id="CHEBI:29985"/>
        <dbReference type="ChEBI" id="CHEBI:33019"/>
        <dbReference type="ChEBI" id="CHEBI:58017"/>
        <dbReference type="ChEBI" id="CHEBI:58359"/>
        <dbReference type="ChEBI" id="CHEBI:58681"/>
        <dbReference type="EC" id="2.4.2.14"/>
    </reaction>
</comment>
<dbReference type="InterPro" id="IPR029057">
    <property type="entry name" value="PRTase-like"/>
</dbReference>
<dbReference type="InterPro" id="IPR000836">
    <property type="entry name" value="PRTase_dom"/>
</dbReference>
<evidence type="ECO:0000256" key="8">
    <source>
        <dbReference type="PIRNR" id="PIRNR000485"/>
    </source>
</evidence>
<keyword evidence="7 10" id="KW-0479">Metal-binding</keyword>
<comment type="similarity">
    <text evidence="2 7 8">In the C-terminal section; belongs to the purine/pyrimidine phosphoribosyltransferase family.</text>
</comment>
<evidence type="ECO:0000256" key="11">
    <source>
        <dbReference type="PIRSR" id="PIRSR000485-3"/>
    </source>
</evidence>
<evidence type="ECO:0000256" key="2">
    <source>
        <dbReference type="ARBA" id="ARBA00010138"/>
    </source>
</evidence>
<dbReference type="Pfam" id="PF00156">
    <property type="entry name" value="Pribosyltran"/>
    <property type="match status" value="1"/>
</dbReference>
<feature type="domain" description="Glutamine amidotransferase type-2" evidence="12">
    <location>
        <begin position="6"/>
        <end position="210"/>
    </location>
</feature>
<dbReference type="CDD" id="cd06223">
    <property type="entry name" value="PRTases_typeI"/>
    <property type="match status" value="1"/>
</dbReference>
<proteinExistence type="inferred from homology"/>
<dbReference type="HAMAP" id="MF_01931">
    <property type="entry name" value="PurF"/>
    <property type="match status" value="1"/>
</dbReference>